<dbReference type="AlphaFoldDB" id="A0A364RAA7"/>
<dbReference type="RefSeq" id="WP_112306894.1">
    <property type="nucleotide sequence ID" value="NZ_QMDV01000006.1"/>
</dbReference>
<dbReference type="EMBL" id="QMDV01000006">
    <property type="protein sequence ID" value="RAU81395.1"/>
    <property type="molecule type" value="Genomic_DNA"/>
</dbReference>
<reference evidence="1 3" key="2">
    <citation type="submission" date="2018-07" db="EMBL/GenBank/DDBJ databases">
        <title>Pontibacter sp. 2b14 genomic sequence and assembly.</title>
        <authorList>
            <person name="Du Z.-J."/>
        </authorList>
    </citation>
    <scope>NUCLEOTIDE SEQUENCE [LARGE SCALE GENOMIC DNA]</scope>
    <source>
        <strain evidence="1 3">2b14</strain>
    </source>
</reference>
<dbReference type="EMBL" id="QMDV01000006">
    <property type="protein sequence ID" value="RAU81330.1"/>
    <property type="molecule type" value="Genomic_DNA"/>
</dbReference>
<dbReference type="OrthoDB" id="1434343at2"/>
<gene>
    <name evidence="1" type="ORF">DP923_15970</name>
    <name evidence="2" type="ORF">DP923_16315</name>
</gene>
<evidence type="ECO:0000313" key="3">
    <source>
        <dbReference type="Proteomes" id="UP000251692"/>
    </source>
</evidence>
<name>A0A364RAA7_9BACT</name>
<dbReference type="Proteomes" id="UP000251692">
    <property type="component" value="Unassembled WGS sequence"/>
</dbReference>
<organism evidence="1 3">
    <name type="scientific">Pontibacter arcticus</name>
    <dbReference type="NCBI Taxonomy" id="2080288"/>
    <lineage>
        <taxon>Bacteria</taxon>
        <taxon>Pseudomonadati</taxon>
        <taxon>Bacteroidota</taxon>
        <taxon>Cytophagia</taxon>
        <taxon>Cytophagales</taxon>
        <taxon>Hymenobacteraceae</taxon>
        <taxon>Pontibacter</taxon>
    </lineage>
</organism>
<proteinExistence type="predicted"/>
<evidence type="ECO:0000313" key="1">
    <source>
        <dbReference type="EMBL" id="RAU81330.1"/>
    </source>
</evidence>
<comment type="caution">
    <text evidence="1">The sequence shown here is derived from an EMBL/GenBank/DDBJ whole genome shotgun (WGS) entry which is preliminary data.</text>
</comment>
<keyword evidence="3" id="KW-1185">Reference proteome</keyword>
<reference evidence="1 3" key="1">
    <citation type="submission" date="2018-06" db="EMBL/GenBank/DDBJ databases">
        <authorList>
            <person name="Liu Z.-W."/>
        </authorList>
    </citation>
    <scope>NUCLEOTIDE SEQUENCE [LARGE SCALE GENOMIC DNA]</scope>
    <source>
        <strain evidence="1 3">2b14</strain>
    </source>
</reference>
<sequence length="316" mass="36006">MHIIYLDQFATSGMFDSTGIPEWEEIRSLLHTGVTMNKIICPMSVEHYLETSQKDSARAAHLDTEFYKLSMGYAFKAEPFITSQLMISAVRKNNITIRTFLHDKIKKGILEDEGNYQALHRQKIEFNMKAAEATVVAHHIRKIARHKKVDSKVGQSILAASRFITLSHFLERLNALLVHGHIIIRPVSFPSGDIPNWIDSIIYQLTNRHRMTKKELKTLISHLRKFEFTRIPTLDIRTSLSGLIAVNNKNENPNDQIDIGRIATGLALSDILLTDSQRKSEIQELGLDSKYRTKVFSGKKKDLEQLIGELKSIVAM</sequence>
<protein>
    <recommendedName>
        <fullName evidence="4">PIN domain-containing protein</fullName>
    </recommendedName>
</protein>
<evidence type="ECO:0008006" key="4">
    <source>
        <dbReference type="Google" id="ProtNLM"/>
    </source>
</evidence>
<accession>A0A364RAA7</accession>
<evidence type="ECO:0000313" key="2">
    <source>
        <dbReference type="EMBL" id="RAU81395.1"/>
    </source>
</evidence>